<keyword evidence="3" id="KW-1185">Reference proteome</keyword>
<evidence type="ECO:0000313" key="3">
    <source>
        <dbReference type="Proteomes" id="UP000000503"/>
    </source>
</evidence>
<dbReference type="Gene3D" id="3.30.460.10">
    <property type="entry name" value="Beta Polymerase, domain 2"/>
    <property type="match status" value="1"/>
</dbReference>
<accession>F8F389</accession>
<dbReference type="Pfam" id="PF18765">
    <property type="entry name" value="Polbeta"/>
    <property type="match status" value="1"/>
</dbReference>
<dbReference type="SUPFAM" id="SSF81301">
    <property type="entry name" value="Nucleotidyltransferase"/>
    <property type="match status" value="1"/>
</dbReference>
<dbReference type="CDD" id="cd05403">
    <property type="entry name" value="NT_KNTase_like"/>
    <property type="match status" value="1"/>
</dbReference>
<dbReference type="InterPro" id="IPR052930">
    <property type="entry name" value="TA_antitoxin_MntA"/>
</dbReference>
<dbReference type="Proteomes" id="UP000000503">
    <property type="component" value="Chromosome"/>
</dbReference>
<feature type="domain" description="Polymerase beta nucleotidyltransferase" evidence="1">
    <location>
        <begin position="10"/>
        <end position="101"/>
    </location>
</feature>
<dbReference type="NCBIfam" id="NF047752">
    <property type="entry name" value="MntA_antitoxin"/>
    <property type="match status" value="1"/>
</dbReference>
<dbReference type="InterPro" id="IPR043519">
    <property type="entry name" value="NT_sf"/>
</dbReference>
<dbReference type="KEGG" id="scd:Spica_2303"/>
<dbReference type="PANTHER" id="PTHR43852">
    <property type="entry name" value="NUCLEOTIDYLTRANSFERASE"/>
    <property type="match status" value="1"/>
</dbReference>
<protein>
    <submittedName>
        <fullName evidence="2">DNA polymerase beta domain protein region</fullName>
    </submittedName>
</protein>
<dbReference type="HOGENOM" id="CLU_130257_1_0_12"/>
<dbReference type="PANTHER" id="PTHR43852:SF2">
    <property type="entry name" value="PROTEIN ADENYLYLTRANSFERASE MNTA"/>
    <property type="match status" value="1"/>
</dbReference>
<dbReference type="AlphaFoldDB" id="F8F389"/>
<proteinExistence type="predicted"/>
<dbReference type="OrthoDB" id="370002at2"/>
<evidence type="ECO:0000259" key="1">
    <source>
        <dbReference type="Pfam" id="PF18765"/>
    </source>
</evidence>
<name>F8F389_GRAC1</name>
<dbReference type="EMBL" id="CP002868">
    <property type="protein sequence ID" value="AEJ20415.1"/>
    <property type="molecule type" value="Genomic_DNA"/>
</dbReference>
<evidence type="ECO:0000313" key="2">
    <source>
        <dbReference type="EMBL" id="AEJ20415.1"/>
    </source>
</evidence>
<dbReference type="InterPro" id="IPR041633">
    <property type="entry name" value="Polbeta"/>
</dbReference>
<reference evidence="3" key="1">
    <citation type="journal article" date="2013" name="Stand. Genomic Sci.">
        <title>Genome sequence of the thermophilic fresh-water bacterium Spirochaeta caldaria type strain (H1(T)), reclassification of Spirochaeta caldaria, Spirochaeta stenostrepta, and Spirochaeta zuelzerae in the genus Treponema as Treponema caldaria comb. nov., Treponema stenostrepta comb. nov., and Treponema zuelzerae comb. nov., and emendation of the genus Treponema.</title>
        <authorList>
            <person name="Abt B."/>
            <person name="Goker M."/>
            <person name="Scheuner C."/>
            <person name="Han C."/>
            <person name="Lu M."/>
            <person name="Misra M."/>
            <person name="Lapidus A."/>
            <person name="Nolan M."/>
            <person name="Lucas S."/>
            <person name="Hammon N."/>
            <person name="Deshpande S."/>
            <person name="Cheng J.F."/>
            <person name="Tapia R."/>
            <person name="Goodwin L.A."/>
            <person name="Pitluck S."/>
            <person name="Liolios K."/>
            <person name="Pagani I."/>
            <person name="Ivanova N."/>
            <person name="Mavromatis K."/>
            <person name="Mikhailova N."/>
            <person name="Huntemann M."/>
            <person name="Pati A."/>
            <person name="Chen A."/>
            <person name="Palaniappan K."/>
            <person name="Land M."/>
            <person name="Hauser L."/>
            <person name="Jeffries C.D."/>
            <person name="Rohde M."/>
            <person name="Spring S."/>
            <person name="Gronow S."/>
            <person name="Detter J.C."/>
            <person name="Bristow J."/>
            <person name="Eisen J.A."/>
            <person name="Markowitz V."/>
            <person name="Hugenholtz P."/>
            <person name="Kyrpides N.C."/>
            <person name="Woyke T."/>
            <person name="Klenk H.P."/>
        </authorList>
    </citation>
    <scope>NUCLEOTIDE SEQUENCE</scope>
    <source>
        <strain evidence="3">ATCC 51460 / DSM 7334 / H1</strain>
    </source>
</reference>
<dbReference type="eggNOG" id="COG1669">
    <property type="taxonomic scope" value="Bacteria"/>
</dbReference>
<dbReference type="RefSeq" id="WP_013969696.1">
    <property type="nucleotide sequence ID" value="NC_015732.1"/>
</dbReference>
<sequence>MKLSQKVIDQIRFLLEQDVRIAAAYLLGSSIQGRMRPDSDIDVAVLPFQGIALHSLDLAAIGGHISYEVGRQVDVGLLSSANLVYARQVLGAGYRLFTKDPFYVDLMETSLISMYLWFTEERKELVHAYQR</sequence>
<organism evidence="2 3">
    <name type="scientific">Gracilinema caldarium (strain ATCC 51460 / DSM 7334 / H1)</name>
    <name type="common">Treponema caldarium</name>
    <dbReference type="NCBI Taxonomy" id="744872"/>
    <lineage>
        <taxon>Bacteria</taxon>
        <taxon>Pseudomonadati</taxon>
        <taxon>Spirochaetota</taxon>
        <taxon>Spirochaetia</taxon>
        <taxon>Spirochaetales</taxon>
        <taxon>Breznakiellaceae</taxon>
        <taxon>Gracilinema</taxon>
    </lineage>
</organism>
<gene>
    <name evidence="2" type="ordered locus">Spica_2303</name>
</gene>
<dbReference type="STRING" id="744872.Spica_2303"/>